<reference evidence="1" key="1">
    <citation type="submission" date="2014-11" db="EMBL/GenBank/DDBJ databases">
        <authorList>
            <person name="Amaro Gonzalez C."/>
        </authorList>
    </citation>
    <scope>NUCLEOTIDE SEQUENCE</scope>
</reference>
<proteinExistence type="predicted"/>
<sequence length="17" mass="2023">MFRSTITITDSVWQQPI</sequence>
<protein>
    <submittedName>
        <fullName evidence="1">Uncharacterized protein</fullName>
    </submittedName>
</protein>
<accession>A0A0E9RYT0</accession>
<reference evidence="1" key="2">
    <citation type="journal article" date="2015" name="Fish Shellfish Immunol.">
        <title>Early steps in the European eel (Anguilla anguilla)-Vibrio vulnificus interaction in the gills: Role of the RtxA13 toxin.</title>
        <authorList>
            <person name="Callol A."/>
            <person name="Pajuelo D."/>
            <person name="Ebbesson L."/>
            <person name="Teles M."/>
            <person name="MacKenzie S."/>
            <person name="Amaro C."/>
        </authorList>
    </citation>
    <scope>NUCLEOTIDE SEQUENCE</scope>
</reference>
<name>A0A0E9RYT0_ANGAN</name>
<organism evidence="1">
    <name type="scientific">Anguilla anguilla</name>
    <name type="common">European freshwater eel</name>
    <name type="synonym">Muraena anguilla</name>
    <dbReference type="NCBI Taxonomy" id="7936"/>
    <lineage>
        <taxon>Eukaryota</taxon>
        <taxon>Metazoa</taxon>
        <taxon>Chordata</taxon>
        <taxon>Craniata</taxon>
        <taxon>Vertebrata</taxon>
        <taxon>Euteleostomi</taxon>
        <taxon>Actinopterygii</taxon>
        <taxon>Neopterygii</taxon>
        <taxon>Teleostei</taxon>
        <taxon>Anguilliformes</taxon>
        <taxon>Anguillidae</taxon>
        <taxon>Anguilla</taxon>
    </lineage>
</organism>
<evidence type="ECO:0000313" key="1">
    <source>
        <dbReference type="EMBL" id="JAH33540.1"/>
    </source>
</evidence>
<dbReference type="AlphaFoldDB" id="A0A0E9RYT0"/>
<dbReference type="EMBL" id="GBXM01075037">
    <property type="protein sequence ID" value="JAH33540.1"/>
    <property type="molecule type" value="Transcribed_RNA"/>
</dbReference>